<dbReference type="GO" id="GO:0015344">
    <property type="term" value="F:siderophore uptake transmembrane transporter activity"/>
    <property type="evidence" value="ECO:0007669"/>
    <property type="project" value="TreeGrafter"/>
</dbReference>
<dbReference type="CDD" id="cd01347">
    <property type="entry name" value="ligand_gated_channel"/>
    <property type="match status" value="1"/>
</dbReference>
<feature type="domain" description="TonB-dependent receptor plug" evidence="18">
    <location>
        <begin position="53"/>
        <end position="157"/>
    </location>
</feature>
<comment type="caution">
    <text evidence="19">The sequence shown here is derived from an EMBL/GenBank/DDBJ whole genome shotgun (WGS) entry which is preliminary data.</text>
</comment>
<reference evidence="19 20" key="1">
    <citation type="submission" date="2020-04" db="EMBL/GenBank/DDBJ databases">
        <title>Achromobacter ruhlandii genome sequencing and assembly.</title>
        <authorList>
            <person name="Martins R.C.R."/>
            <person name="Perdigao-Neto L.V."/>
            <person name="Levin A.S.S."/>
            <person name="Costa S.F."/>
        </authorList>
    </citation>
    <scope>NUCLEOTIDE SEQUENCE [LARGE SCALE GENOMIC DNA]</scope>
    <source>
        <strain evidence="19 20">9035ralo</strain>
    </source>
</reference>
<keyword evidence="10 15" id="KW-0798">TonB box</keyword>
<accession>A0A848NS21</accession>
<keyword evidence="6 14" id="KW-0812">Transmembrane</keyword>
<dbReference type="Gene3D" id="2.40.170.20">
    <property type="entry name" value="TonB-dependent receptor, beta-barrel domain"/>
    <property type="match status" value="1"/>
</dbReference>
<evidence type="ECO:0000313" key="19">
    <source>
        <dbReference type="EMBL" id="NMU93680.1"/>
    </source>
</evidence>
<dbReference type="GO" id="GO:0009279">
    <property type="term" value="C:cell outer membrane"/>
    <property type="evidence" value="ECO:0007669"/>
    <property type="project" value="UniProtKB-SubCell"/>
</dbReference>
<dbReference type="Pfam" id="PF07715">
    <property type="entry name" value="Plug"/>
    <property type="match status" value="1"/>
</dbReference>
<evidence type="ECO:0000256" key="14">
    <source>
        <dbReference type="PROSITE-ProRule" id="PRU01360"/>
    </source>
</evidence>
<dbReference type="InterPro" id="IPR036942">
    <property type="entry name" value="Beta-barrel_TonB_sf"/>
</dbReference>
<dbReference type="PANTHER" id="PTHR32552:SF68">
    <property type="entry name" value="FERRICHROME OUTER MEMBRANE TRANSPORTER_PHAGE RECEPTOR"/>
    <property type="match status" value="1"/>
</dbReference>
<keyword evidence="8" id="KW-0408">Iron</keyword>
<organism evidence="19 20">
    <name type="scientific">Achromobacter ruhlandii</name>
    <dbReference type="NCBI Taxonomy" id="72557"/>
    <lineage>
        <taxon>Bacteria</taxon>
        <taxon>Pseudomonadati</taxon>
        <taxon>Pseudomonadota</taxon>
        <taxon>Betaproteobacteria</taxon>
        <taxon>Burkholderiales</taxon>
        <taxon>Alcaligenaceae</taxon>
        <taxon>Achromobacter</taxon>
    </lineage>
</organism>
<dbReference type="PANTHER" id="PTHR32552">
    <property type="entry name" value="FERRICHROME IRON RECEPTOR-RELATED"/>
    <property type="match status" value="1"/>
</dbReference>
<dbReference type="GO" id="GO:0015891">
    <property type="term" value="P:siderophore transport"/>
    <property type="evidence" value="ECO:0007669"/>
    <property type="project" value="InterPro"/>
</dbReference>
<dbReference type="InterPro" id="IPR000531">
    <property type="entry name" value="Beta-barrel_TonB"/>
</dbReference>
<keyword evidence="11 14" id="KW-0472">Membrane</keyword>
<evidence type="ECO:0000256" key="6">
    <source>
        <dbReference type="ARBA" id="ARBA00022692"/>
    </source>
</evidence>
<evidence type="ECO:0000256" key="12">
    <source>
        <dbReference type="ARBA" id="ARBA00023170"/>
    </source>
</evidence>
<sequence length="550" mass="59325">MWLAGPEPGAAQTAKPAETPTLPSSGVAGGADDDGLIARRASSATRTDTPTGEIPQSGSVVTRAQLDAQDARSVNEAFRYAPGIATEQWGGVTAFDQLTIRGFTGENGEVDTFLDGMRQTGGIVYGSQQVDPFLLERMEVLRGPASVLYGIASPGGVVALTSKLPRDEPIRRVELEGGTRGYRRGSFDLGGRASDDGAWLYRVAGTAWNSDGKVDGFPARRRAVAPSLVWQPSTATRVTLYARYQDDPSMGSLGSVPAVGSVLPSPHGRFPLHLNPGEPAYDTFSRKQRAAGYRVDQRLGGDWSVSLNGRYSGIDLHRATISGSRLRPDLRTIDRNTSLSDETYHAVTLDNQLKGRFATGPVQHELLAGISWEQMHGHGDYGQGAAPPLDLYQPVYGAPITSSPSMFMDNHVRSTQTGFYLQDQLALGNWHTTLGVRHDRSTIDTDDRLGHSGFKQLDEANTFRVGSLYRFENGVAPYVTYAQSFQPTNRLSASGKPFKPSRGELVEAGLKVQPDQWDALLTVAVFNLTQADLLTADPDNAAFSIQAGEL</sequence>
<dbReference type="InterPro" id="IPR012910">
    <property type="entry name" value="Plug_dom"/>
</dbReference>
<dbReference type="PROSITE" id="PS52016">
    <property type="entry name" value="TONB_DEPENDENT_REC_3"/>
    <property type="match status" value="1"/>
</dbReference>
<dbReference type="SUPFAM" id="SSF56935">
    <property type="entry name" value="Porins"/>
    <property type="match status" value="1"/>
</dbReference>
<keyword evidence="3 14" id="KW-0813">Transport</keyword>
<dbReference type="InterPro" id="IPR010105">
    <property type="entry name" value="TonB_sidphr_rcpt"/>
</dbReference>
<evidence type="ECO:0000256" key="9">
    <source>
        <dbReference type="ARBA" id="ARBA00023065"/>
    </source>
</evidence>
<dbReference type="Pfam" id="PF00593">
    <property type="entry name" value="TonB_dep_Rec_b-barrel"/>
    <property type="match status" value="1"/>
</dbReference>
<keyword evidence="5" id="KW-0410">Iron transport</keyword>
<dbReference type="InterPro" id="IPR039426">
    <property type="entry name" value="TonB-dep_rcpt-like"/>
</dbReference>
<evidence type="ECO:0000256" key="8">
    <source>
        <dbReference type="ARBA" id="ARBA00023004"/>
    </source>
</evidence>
<evidence type="ECO:0000256" key="11">
    <source>
        <dbReference type="ARBA" id="ARBA00023136"/>
    </source>
</evidence>
<evidence type="ECO:0000256" key="16">
    <source>
        <dbReference type="SAM" id="MobiDB-lite"/>
    </source>
</evidence>
<dbReference type="EMBL" id="JABBZE010000786">
    <property type="protein sequence ID" value="NMU93680.1"/>
    <property type="molecule type" value="Genomic_DNA"/>
</dbReference>
<dbReference type="InterPro" id="IPR037066">
    <property type="entry name" value="Plug_dom_sf"/>
</dbReference>
<keyword evidence="9" id="KW-0406">Ion transport</keyword>
<evidence type="ECO:0000259" key="17">
    <source>
        <dbReference type="Pfam" id="PF00593"/>
    </source>
</evidence>
<keyword evidence="12 19" id="KW-0675">Receptor</keyword>
<feature type="domain" description="TonB-dependent receptor-like beta-barrel" evidence="17">
    <location>
        <begin position="230"/>
        <end position="543"/>
    </location>
</feature>
<evidence type="ECO:0000313" key="20">
    <source>
        <dbReference type="Proteomes" id="UP000542405"/>
    </source>
</evidence>
<dbReference type="Proteomes" id="UP000542405">
    <property type="component" value="Unassembled WGS sequence"/>
</dbReference>
<feature type="non-terminal residue" evidence="19">
    <location>
        <position position="550"/>
    </location>
</feature>
<feature type="region of interest" description="Disordered" evidence="16">
    <location>
        <begin position="1"/>
        <end position="58"/>
    </location>
</feature>
<dbReference type="RefSeq" id="WP_169538114.1">
    <property type="nucleotide sequence ID" value="NZ_JABBZE010000786.1"/>
</dbReference>
<evidence type="ECO:0000256" key="2">
    <source>
        <dbReference type="ARBA" id="ARBA00009810"/>
    </source>
</evidence>
<proteinExistence type="inferred from homology"/>
<dbReference type="GO" id="GO:0038023">
    <property type="term" value="F:signaling receptor activity"/>
    <property type="evidence" value="ECO:0007669"/>
    <property type="project" value="InterPro"/>
</dbReference>
<evidence type="ECO:0000256" key="4">
    <source>
        <dbReference type="ARBA" id="ARBA00022452"/>
    </source>
</evidence>
<protein>
    <submittedName>
        <fullName evidence="19">TonB-dependent siderophore receptor</fullName>
    </submittedName>
</protein>
<keyword evidence="13 14" id="KW-0998">Cell outer membrane</keyword>
<name>A0A848NS21_9BURK</name>
<evidence type="ECO:0000256" key="1">
    <source>
        <dbReference type="ARBA" id="ARBA00004571"/>
    </source>
</evidence>
<comment type="similarity">
    <text evidence="2 14 15">Belongs to the TonB-dependent receptor family.</text>
</comment>
<dbReference type="AlphaFoldDB" id="A0A848NS21"/>
<comment type="subcellular location">
    <subcellularLocation>
        <location evidence="1 14">Cell outer membrane</location>
        <topology evidence="1 14">Multi-pass membrane protein</topology>
    </subcellularLocation>
</comment>
<evidence type="ECO:0000256" key="5">
    <source>
        <dbReference type="ARBA" id="ARBA00022496"/>
    </source>
</evidence>
<dbReference type="NCBIfam" id="TIGR01783">
    <property type="entry name" value="TonB-siderophor"/>
    <property type="match status" value="1"/>
</dbReference>
<feature type="compositionally biased region" description="Polar residues" evidence="16">
    <location>
        <begin position="42"/>
        <end position="58"/>
    </location>
</feature>
<evidence type="ECO:0000259" key="18">
    <source>
        <dbReference type="Pfam" id="PF07715"/>
    </source>
</evidence>
<evidence type="ECO:0000256" key="3">
    <source>
        <dbReference type="ARBA" id="ARBA00022448"/>
    </source>
</evidence>
<evidence type="ECO:0000256" key="10">
    <source>
        <dbReference type="ARBA" id="ARBA00023077"/>
    </source>
</evidence>
<evidence type="ECO:0000256" key="13">
    <source>
        <dbReference type="ARBA" id="ARBA00023237"/>
    </source>
</evidence>
<dbReference type="Gene3D" id="2.170.130.10">
    <property type="entry name" value="TonB-dependent receptor, plug domain"/>
    <property type="match status" value="1"/>
</dbReference>
<keyword evidence="7" id="KW-0732">Signal</keyword>
<keyword evidence="4 14" id="KW-1134">Transmembrane beta strand</keyword>
<evidence type="ECO:0000256" key="15">
    <source>
        <dbReference type="RuleBase" id="RU003357"/>
    </source>
</evidence>
<dbReference type="FunFam" id="2.170.130.10:FF:000001">
    <property type="entry name" value="Catecholate siderophore TonB-dependent receptor"/>
    <property type="match status" value="1"/>
</dbReference>
<evidence type="ECO:0000256" key="7">
    <source>
        <dbReference type="ARBA" id="ARBA00022729"/>
    </source>
</evidence>
<gene>
    <name evidence="19" type="ORF">HGQ98_30670</name>
</gene>